<dbReference type="Gene3D" id="2.60.120.260">
    <property type="entry name" value="Galactose-binding domain-like"/>
    <property type="match status" value="1"/>
</dbReference>
<keyword evidence="3" id="KW-0732">Signal</keyword>
<evidence type="ECO:0000259" key="4">
    <source>
        <dbReference type="PROSITE" id="PS50026"/>
    </source>
</evidence>
<evidence type="ECO:0000313" key="6">
    <source>
        <dbReference type="EMBL" id="PNW71893.1"/>
    </source>
</evidence>
<dbReference type="HOGENOM" id="CLU_327166_0_0_1"/>
<dbReference type="AlphaFoldDB" id="Q6PLP7"/>
<dbReference type="Proteomes" id="UP000006906">
    <property type="component" value="Chromosome 16"/>
</dbReference>
<dbReference type="EMBL" id="CM008977">
    <property type="protein sequence ID" value="PNW71893.1"/>
    <property type="molecule type" value="Genomic_DNA"/>
</dbReference>
<dbReference type="InterPro" id="IPR000742">
    <property type="entry name" value="EGF"/>
</dbReference>
<protein>
    <submittedName>
        <fullName evidence="5">Uncharacterized protein mtA4</fullName>
    </submittedName>
</protein>
<organism evidence="5">
    <name type="scientific">Chlamydomonas reinhardtii</name>
    <name type="common">Chlamydomonas smithii</name>
    <dbReference type="NCBI Taxonomy" id="3055"/>
    <lineage>
        <taxon>Eukaryota</taxon>
        <taxon>Viridiplantae</taxon>
        <taxon>Chlorophyta</taxon>
        <taxon>core chlorophytes</taxon>
        <taxon>Chlorophyceae</taxon>
        <taxon>CS clade</taxon>
        <taxon>Chlamydomonadales</taxon>
        <taxon>Chlamydomonadaceae</taxon>
        <taxon>Chlamydomonas</taxon>
    </lineage>
</organism>
<dbReference type="PROSITE" id="PS00022">
    <property type="entry name" value="EGF_1"/>
    <property type="match status" value="1"/>
</dbReference>
<feature type="signal peptide" evidence="3">
    <location>
        <begin position="1"/>
        <end position="21"/>
    </location>
</feature>
<dbReference type="eggNOG" id="ENOG502R898">
    <property type="taxonomic scope" value="Eukaryota"/>
</dbReference>
<accession>Q6PLP7</accession>
<keyword evidence="2" id="KW-0812">Transmembrane</keyword>
<feature type="chain" id="PRO_5014310603" evidence="3">
    <location>
        <begin position="22"/>
        <end position="880"/>
    </location>
</feature>
<feature type="transmembrane region" description="Helical" evidence="2">
    <location>
        <begin position="822"/>
        <end position="844"/>
    </location>
</feature>
<dbReference type="KEGG" id="cre:CHLRE_16g668800v5"/>
<feature type="disulfide bond" evidence="1">
    <location>
        <begin position="562"/>
        <end position="572"/>
    </location>
</feature>
<keyword evidence="1" id="KW-1015">Disulfide bond</keyword>
<dbReference type="GeneID" id="5724716"/>
<keyword evidence="2" id="KW-1133">Transmembrane helix</keyword>
<keyword evidence="7" id="KW-1185">Reference proteome</keyword>
<dbReference type="PANTHER" id="PTHR24032">
    <property type="entry name" value="EGF-LIKE DOMAIN-CONTAINING PROTEIN-RELATED-RELATED"/>
    <property type="match status" value="1"/>
</dbReference>
<evidence type="ECO:0000256" key="2">
    <source>
        <dbReference type="SAM" id="Phobius"/>
    </source>
</evidence>
<dbReference type="EMBL" id="AY596304">
    <property type="protein sequence ID" value="AAT02520.1"/>
    <property type="molecule type" value="mRNA"/>
</dbReference>
<dbReference type="Gramene" id="PNW71893">
    <property type="protein sequence ID" value="PNW71893"/>
    <property type="gene ID" value="CHLRE_16g668800v5"/>
</dbReference>
<evidence type="ECO:0000256" key="3">
    <source>
        <dbReference type="SAM" id="SignalP"/>
    </source>
</evidence>
<reference evidence="6 7" key="2">
    <citation type="journal article" date="2007" name="Science">
        <title>The Chlamydomonas genome reveals the evolution of key animal and plant functions.</title>
        <authorList>
            <person name="Merchant S.S."/>
            <person name="Prochnik S.E."/>
            <person name="Vallon O."/>
            <person name="Harris E.H."/>
            <person name="Karpowicz S.J."/>
            <person name="Witman G.B."/>
            <person name="Terry A."/>
            <person name="Salamov A."/>
            <person name="Fritz-Laylin L.K."/>
            <person name="Marechal-Drouard L."/>
            <person name="Marshall W.F."/>
            <person name="Qu L.H."/>
            <person name="Nelson D.R."/>
            <person name="Sanderfoot A.A."/>
            <person name="Spalding M.H."/>
            <person name="Kapitonov V.V."/>
            <person name="Ren Q."/>
            <person name="Ferris P."/>
            <person name="Lindquist E."/>
            <person name="Shapiro H."/>
            <person name="Lucas S.M."/>
            <person name="Grimwood J."/>
            <person name="Schmutz J."/>
            <person name="Cardol P."/>
            <person name="Cerutti H."/>
            <person name="Chanfreau G."/>
            <person name="Chen C.L."/>
            <person name="Cognat V."/>
            <person name="Croft M.T."/>
            <person name="Dent R."/>
            <person name="Dutcher S."/>
            <person name="Fernandez E."/>
            <person name="Fukuzawa H."/>
            <person name="Gonzalez-Ballester D."/>
            <person name="Gonzalez-Halphen D."/>
            <person name="Hallmann A."/>
            <person name="Hanikenne M."/>
            <person name="Hippler M."/>
            <person name="Inwood W."/>
            <person name="Jabbari K."/>
            <person name="Kalanon M."/>
            <person name="Kuras R."/>
            <person name="Lefebvre P.A."/>
            <person name="Lemaire S.D."/>
            <person name="Lobanov A.V."/>
            <person name="Lohr M."/>
            <person name="Manuell A."/>
            <person name="Meier I."/>
            <person name="Mets L."/>
            <person name="Mittag M."/>
            <person name="Mittelmeier T."/>
            <person name="Moroney J.V."/>
            <person name="Moseley J."/>
            <person name="Napoli C."/>
            <person name="Nedelcu A.M."/>
            <person name="Niyogi K."/>
            <person name="Novoselov S.V."/>
            <person name="Paulsen I.T."/>
            <person name="Pazour G."/>
            <person name="Purton S."/>
            <person name="Ral J.P."/>
            <person name="Riano-Pachon D.M."/>
            <person name="Riekhof W."/>
            <person name="Rymarquis L."/>
            <person name="Schroda M."/>
            <person name="Stern D."/>
            <person name="Umen J."/>
            <person name="Willows R."/>
            <person name="Wilson N."/>
            <person name="Zimmer S.L."/>
            <person name="Allmer J."/>
            <person name="Balk J."/>
            <person name="Bisova K."/>
            <person name="Chen C.J."/>
            <person name="Elias M."/>
            <person name="Gendler K."/>
            <person name="Hauser C."/>
            <person name="Lamb M.R."/>
            <person name="Ledford H."/>
            <person name="Long J.C."/>
            <person name="Minagawa J."/>
            <person name="Page M.D."/>
            <person name="Pan J."/>
            <person name="Pootakham W."/>
            <person name="Roje S."/>
            <person name="Rose A."/>
            <person name="Stahlberg E."/>
            <person name="Terauchi A.M."/>
            <person name="Yang P."/>
            <person name="Ball S."/>
            <person name="Bowler C."/>
            <person name="Dieckmann C.L."/>
            <person name="Gladyshev V.N."/>
            <person name="Green P."/>
            <person name="Jorgensen R."/>
            <person name="Mayfield S."/>
            <person name="Mueller-Roeber B."/>
            <person name="Rajamani S."/>
            <person name="Sayre R.T."/>
            <person name="Brokstein P."/>
            <person name="Dubchak I."/>
            <person name="Goodstein D."/>
            <person name="Hornick L."/>
            <person name="Huang Y.W."/>
            <person name="Jhaveri J."/>
            <person name="Luo Y."/>
            <person name="Martinez D."/>
            <person name="Ngau W.C."/>
            <person name="Otillar B."/>
            <person name="Poliakov A."/>
            <person name="Porter A."/>
            <person name="Szajkowski L."/>
            <person name="Werner G."/>
            <person name="Zhou K."/>
            <person name="Grigoriev I.V."/>
            <person name="Rokhsar D.S."/>
            <person name="Grossman A.R."/>
        </authorList>
    </citation>
    <scope>NUCLEOTIDE SEQUENCE [LARGE SCALE GENOMIC DNA]</scope>
    <source>
        <strain evidence="7">CC-503</strain>
        <strain evidence="6">CC-503 cw92 mt+</strain>
    </source>
</reference>
<feature type="disulfide bond" evidence="1">
    <location>
        <begin position="581"/>
        <end position="590"/>
    </location>
</feature>
<sequence length="880" mass="89810">MRWRSMLALWAVALWATLAHAQDAPCSGHGQTVEGKCACSAPLPADDASVGYVGDSCATPVHHLYLNGQDVAETCAQGHVCNVVAPGDPVCFAANIADLAAGSYHLSLLLVSNSVDAAVTLRGLLTNFTAATDPATNVTTVTPLAYPNSTAVFSFALHTTHSTPSSQLQLTRRQLGYGAYTGLYLCAESTASTTIMLRGAQHSCPHTLLPNGTLELCSGRASADTCPHGACTCPPPYAPPANWVQTAGLGFDDCSSTLQQLAPGGTPLPVSGQAPGTWAFFAVEVPATGAAHLHVAAAATEATQGGSLALYLRYQQPPGEGETQHDLASDVAVTTTSSSWAREASVHLDLMRSDAAFRPGTWYVGVYNKGSGPVTHAVSAALYACPNDCGGRGTCAAETGVCTCADATALAPDCVASRYELKLGEPLTVAPRPHLLLDKLVLSGVKALLASAATQRLTVTASFNASEAPSLPPWVTSRPVVVVSPKVDEVAPGAGGSVVWPDAPVARMALSQPGSQHTMSVGPWMVGEDDALHLALWNPLSGDTPAGQSVGYVLLVSTAGSCLRDCSGHGTCDTATGTCTCTAPFAGGDCSVDTSASGKVCAAGAVQPMRREDLRGTCWQPCKADGSGFETEGCGELTCDGKTADHGNLRRKGTEMLCVEDQCQQGANTTVVDAAGRSACQQACTCPDDGSACVLTGSCLPGTLVCLNGLQLSKDGSTCESPPVCAEGSLKKAYDLQGGSAGSAFAVCACATAADPASCAYTSPSEAGGNAGGVVSCLPGFELQGATTPTHLSDGSAVATGGVCVAAQHGGGRRRGVSGGMVFFYCLLSIALAAGLVVGGKYGLIWWEQYKYGRSVFSQGYVSWPLFGNRNNAGGGADDW</sequence>
<dbReference type="OrthoDB" id="527990at2759"/>
<dbReference type="Gene3D" id="2.60.120.380">
    <property type="match status" value="1"/>
</dbReference>
<evidence type="ECO:0000313" key="5">
    <source>
        <dbReference type="EMBL" id="AAT02520.1"/>
    </source>
</evidence>
<reference evidence="5" key="1">
    <citation type="submission" date="2004-04" db="EMBL/GenBank/DDBJ databases">
        <title>Transcriptional Analysis of the Chlamydomonas Mating-Type Locus.</title>
        <authorList>
            <person name="Ferris P.J."/>
            <person name="Small L."/>
            <person name="Goodenough U.W."/>
        </authorList>
    </citation>
    <scope>NUCLEOTIDE SEQUENCE</scope>
    <source>
        <strain evidence="5">C9</strain>
    </source>
</reference>
<name>Q6PLP7_CHLRE</name>
<reference evidence="6" key="3">
    <citation type="submission" date="2017-07" db="EMBL/GenBank/DDBJ databases">
        <title>WGS assembly of Chlamydomonas reinhardtii.</title>
        <authorList>
            <consortium name="Chlamydomonas Annotation Team"/>
            <consortium name="JGI Annotation Team"/>
            <person name="Merchant S.S."/>
            <person name="Prochnik S.E."/>
            <person name="Vallon O."/>
            <person name="Harris E.H."/>
            <person name="Karpowicz S.J."/>
            <person name="Witman G.B."/>
            <person name="Terry A."/>
            <person name="Salamov A."/>
            <person name="Fritz-Laylin L.K."/>
            <person name="Marechal-Drouard L."/>
            <person name="Marshall W.F."/>
            <person name="Qu L.H."/>
            <person name="Nelson D.R."/>
            <person name="Sanderfoot A.A."/>
            <person name="Spalding M.H."/>
            <person name="Kapitonov V.V."/>
            <person name="Ren Q."/>
            <person name="Ferris P."/>
            <person name="Lindquist E."/>
            <person name="Shapiro H."/>
            <person name="Lucas S.M."/>
            <person name="Grimwood J."/>
            <person name="Schmutz J."/>
            <person name="Grigoriev I.V."/>
            <person name="Rokhsar D.S."/>
        </authorList>
    </citation>
    <scope>NUCLEOTIDE SEQUENCE</scope>
    <source>
        <strain evidence="6">CC-503 cw92 mt+</strain>
    </source>
</reference>
<dbReference type="RefSeq" id="XP_001699224.1">
    <property type="nucleotide sequence ID" value="XM_001699172.1"/>
</dbReference>
<dbReference type="InterPro" id="IPR053331">
    <property type="entry name" value="EGF-like_comC"/>
</dbReference>
<dbReference type="PROSITE" id="PS01186">
    <property type="entry name" value="EGF_2"/>
    <property type="match status" value="1"/>
</dbReference>
<dbReference type="OMA" id="DSCSARI"/>
<comment type="caution">
    <text evidence="1">Lacks conserved residue(s) required for the propagation of feature annotation.</text>
</comment>
<evidence type="ECO:0000256" key="1">
    <source>
        <dbReference type="PROSITE-ProRule" id="PRU00076"/>
    </source>
</evidence>
<evidence type="ECO:0000313" key="7">
    <source>
        <dbReference type="Proteomes" id="UP000006906"/>
    </source>
</evidence>
<keyword evidence="1" id="KW-0245">EGF-like domain</keyword>
<feature type="domain" description="EGF-like" evidence="4">
    <location>
        <begin position="558"/>
        <end position="591"/>
    </location>
</feature>
<dbReference type="PROSITE" id="PS50026">
    <property type="entry name" value="EGF_3"/>
    <property type="match status" value="1"/>
</dbReference>
<gene>
    <name evidence="5" type="primary">mtA4</name>
    <name evidence="6" type="ORF">CHLRE_16g668800v5</name>
</gene>
<keyword evidence="2" id="KW-0472">Membrane</keyword>
<proteinExistence type="evidence at transcript level"/>
<dbReference type="STRING" id="3055.Q6PLP7"/>
<dbReference type="PaxDb" id="3055-EDO98864"/>